<dbReference type="InterPro" id="IPR018247">
    <property type="entry name" value="EF_Hand_1_Ca_BS"/>
</dbReference>
<gene>
    <name evidence="3" type="ORF">ADUPG1_008603</name>
</gene>
<comment type="caution">
    <text evidence="3">The sequence shown here is derived from an EMBL/GenBank/DDBJ whole genome shotgun (WGS) entry which is preliminary data.</text>
</comment>
<dbReference type="EMBL" id="BQXS01010990">
    <property type="protein sequence ID" value="GKT35443.1"/>
    <property type="molecule type" value="Genomic_DNA"/>
</dbReference>
<feature type="domain" description="EF-hand" evidence="2">
    <location>
        <begin position="94"/>
        <end position="129"/>
    </location>
</feature>
<evidence type="ECO:0000259" key="2">
    <source>
        <dbReference type="PROSITE" id="PS50222"/>
    </source>
</evidence>
<dbReference type="InterPro" id="IPR002048">
    <property type="entry name" value="EF_hand_dom"/>
</dbReference>
<name>A0ABQ5KUX1_9EUKA</name>
<dbReference type="PROSITE" id="PS00018">
    <property type="entry name" value="EF_HAND_1"/>
    <property type="match status" value="1"/>
</dbReference>
<protein>
    <recommendedName>
        <fullName evidence="2">EF-hand domain-containing protein</fullName>
    </recommendedName>
</protein>
<sequence>MPIPDEMEDAELRSVIKRTFAEIDSDGFGVIRIEDMKPFQRVFEMTPDAFHSFLQFLKFFDKSGDGRFNLEELIETCVIYSLLMMLEESHVPELRREVIRLLFIALDEDGSQTLDKMELEYMVGMMADHCDVSKEVAMQAFDFGADKEEITLEEFIETFDFL</sequence>
<keyword evidence="4" id="KW-1185">Reference proteome</keyword>
<evidence type="ECO:0000256" key="1">
    <source>
        <dbReference type="ARBA" id="ARBA00022837"/>
    </source>
</evidence>
<evidence type="ECO:0000313" key="4">
    <source>
        <dbReference type="Proteomes" id="UP001057375"/>
    </source>
</evidence>
<proteinExistence type="predicted"/>
<keyword evidence="1" id="KW-0106">Calcium</keyword>
<evidence type="ECO:0000313" key="3">
    <source>
        <dbReference type="EMBL" id="GKT35443.1"/>
    </source>
</evidence>
<dbReference type="SUPFAM" id="SSF47473">
    <property type="entry name" value="EF-hand"/>
    <property type="match status" value="1"/>
</dbReference>
<dbReference type="Proteomes" id="UP001057375">
    <property type="component" value="Unassembled WGS sequence"/>
</dbReference>
<dbReference type="Gene3D" id="1.10.238.10">
    <property type="entry name" value="EF-hand"/>
    <property type="match status" value="2"/>
</dbReference>
<organism evidence="3 4">
    <name type="scientific">Aduncisulcus paluster</name>
    <dbReference type="NCBI Taxonomy" id="2918883"/>
    <lineage>
        <taxon>Eukaryota</taxon>
        <taxon>Metamonada</taxon>
        <taxon>Carpediemonas-like organisms</taxon>
        <taxon>Aduncisulcus</taxon>
    </lineage>
</organism>
<dbReference type="InterPro" id="IPR011992">
    <property type="entry name" value="EF-hand-dom_pair"/>
</dbReference>
<dbReference type="PROSITE" id="PS50222">
    <property type="entry name" value="EF_HAND_2"/>
    <property type="match status" value="1"/>
</dbReference>
<reference evidence="3" key="1">
    <citation type="submission" date="2022-03" db="EMBL/GenBank/DDBJ databases">
        <title>Draft genome sequence of Aduncisulcus paluster, a free-living microaerophilic Fornicata.</title>
        <authorList>
            <person name="Yuyama I."/>
            <person name="Kume K."/>
            <person name="Tamura T."/>
            <person name="Inagaki Y."/>
            <person name="Hashimoto T."/>
        </authorList>
    </citation>
    <scope>NUCLEOTIDE SEQUENCE</scope>
    <source>
        <strain evidence="3">NY0171</strain>
    </source>
</reference>
<accession>A0ABQ5KUX1</accession>